<keyword evidence="3 4" id="KW-0687">Ribonucleoprotein</keyword>
<dbReference type="PRINTS" id="PR00061">
    <property type="entry name" value="RIBOSOMALL19"/>
</dbReference>
<dbReference type="PROSITE" id="PS01015">
    <property type="entry name" value="RIBOSOMAL_L19"/>
    <property type="match status" value="1"/>
</dbReference>
<protein>
    <recommendedName>
        <fullName evidence="4">50S ribosomal protein L19</fullName>
    </recommendedName>
</protein>
<dbReference type="InterPro" id="IPR001857">
    <property type="entry name" value="Ribosomal_bL19"/>
</dbReference>
<dbReference type="InterPro" id="IPR008991">
    <property type="entry name" value="Translation_prot_SH3-like_sf"/>
</dbReference>
<evidence type="ECO:0000256" key="2">
    <source>
        <dbReference type="ARBA" id="ARBA00022980"/>
    </source>
</evidence>
<comment type="caution">
    <text evidence="5">The sequence shown here is derived from an EMBL/GenBank/DDBJ whole genome shotgun (WGS) entry which is preliminary data.</text>
</comment>
<dbReference type="PANTHER" id="PTHR15680">
    <property type="entry name" value="RIBOSOMAL PROTEIN L19"/>
    <property type="match status" value="1"/>
</dbReference>
<name>A0A1G2QP03_9BACT</name>
<dbReference type="Pfam" id="PF01245">
    <property type="entry name" value="Ribosomal_L19"/>
    <property type="match status" value="1"/>
</dbReference>
<reference evidence="5 6" key="1">
    <citation type="journal article" date="2016" name="Nat. Commun.">
        <title>Thousands of microbial genomes shed light on interconnected biogeochemical processes in an aquifer system.</title>
        <authorList>
            <person name="Anantharaman K."/>
            <person name="Brown C.T."/>
            <person name="Hug L.A."/>
            <person name="Sharon I."/>
            <person name="Castelle C.J."/>
            <person name="Probst A.J."/>
            <person name="Thomas B.C."/>
            <person name="Singh A."/>
            <person name="Wilkins M.J."/>
            <person name="Karaoz U."/>
            <person name="Brodie E.L."/>
            <person name="Williams K.H."/>
            <person name="Hubbard S.S."/>
            <person name="Banfield J.F."/>
        </authorList>
    </citation>
    <scope>NUCLEOTIDE SEQUENCE [LARGE SCALE GENOMIC DNA]</scope>
</reference>
<gene>
    <name evidence="5" type="ORF">A2556_01060</name>
</gene>
<organism evidence="5 6">
    <name type="scientific">Candidatus Vogelbacteria bacterium RIFOXYD2_FULL_44_9</name>
    <dbReference type="NCBI Taxonomy" id="1802441"/>
    <lineage>
        <taxon>Bacteria</taxon>
        <taxon>Candidatus Vogeliibacteriota</taxon>
    </lineage>
</organism>
<dbReference type="SUPFAM" id="SSF50104">
    <property type="entry name" value="Translation proteins SH3-like domain"/>
    <property type="match status" value="1"/>
</dbReference>
<comment type="similarity">
    <text evidence="1 4">Belongs to the bacterial ribosomal protein bL19 family.</text>
</comment>
<dbReference type="EMBL" id="MHTM01000019">
    <property type="protein sequence ID" value="OHA62198.1"/>
    <property type="molecule type" value="Genomic_DNA"/>
</dbReference>
<comment type="function">
    <text evidence="4">This protein is located at the 30S-50S ribosomal subunit interface and may play a role in the structure and function of the aminoacyl-tRNA binding site.</text>
</comment>
<evidence type="ECO:0000256" key="3">
    <source>
        <dbReference type="ARBA" id="ARBA00023274"/>
    </source>
</evidence>
<dbReference type="GO" id="GO:0003735">
    <property type="term" value="F:structural constituent of ribosome"/>
    <property type="evidence" value="ECO:0007669"/>
    <property type="project" value="InterPro"/>
</dbReference>
<evidence type="ECO:0000256" key="4">
    <source>
        <dbReference type="RuleBase" id="RU000559"/>
    </source>
</evidence>
<evidence type="ECO:0000313" key="6">
    <source>
        <dbReference type="Proteomes" id="UP000177140"/>
    </source>
</evidence>
<proteinExistence type="inferred from homology"/>
<dbReference type="Proteomes" id="UP000177140">
    <property type="component" value="Unassembled WGS sequence"/>
</dbReference>
<dbReference type="GO" id="GO:0006412">
    <property type="term" value="P:translation"/>
    <property type="evidence" value="ECO:0007669"/>
    <property type="project" value="InterPro"/>
</dbReference>
<dbReference type="InterPro" id="IPR038657">
    <property type="entry name" value="Ribosomal_bL19_sf"/>
</dbReference>
<sequence>MTSSFTTSPVDMAKRQKLGLKAGMTVRVWQKIQEKGKTRLQAYEGLIIACKHGKEAGATFTVRRVASGVGMEKIFPLYSPNIDKVEILKEAKTRRSKLYFIRDKAAREIRRRMRGIVWKKSPKDEDELLEQVTKGVEIETPIEVEEVEEVAETKE</sequence>
<dbReference type="GO" id="GO:0022625">
    <property type="term" value="C:cytosolic large ribosomal subunit"/>
    <property type="evidence" value="ECO:0007669"/>
    <property type="project" value="TreeGrafter"/>
</dbReference>
<dbReference type="NCBIfam" id="TIGR01024">
    <property type="entry name" value="rplS_bact"/>
    <property type="match status" value="1"/>
</dbReference>
<dbReference type="InterPro" id="IPR018257">
    <property type="entry name" value="Ribosomal_bL19_CS"/>
</dbReference>
<evidence type="ECO:0000256" key="1">
    <source>
        <dbReference type="ARBA" id="ARBA00005781"/>
    </source>
</evidence>
<dbReference type="AlphaFoldDB" id="A0A1G2QP03"/>
<accession>A0A1G2QP03</accession>
<dbReference type="PANTHER" id="PTHR15680:SF9">
    <property type="entry name" value="LARGE RIBOSOMAL SUBUNIT PROTEIN BL19M"/>
    <property type="match status" value="1"/>
</dbReference>
<keyword evidence="2 5" id="KW-0689">Ribosomal protein</keyword>
<dbReference type="Gene3D" id="2.30.30.790">
    <property type="match status" value="1"/>
</dbReference>
<evidence type="ECO:0000313" key="5">
    <source>
        <dbReference type="EMBL" id="OHA62198.1"/>
    </source>
</evidence>